<evidence type="ECO:0000313" key="2">
    <source>
        <dbReference type="EMBL" id="GAP93066.1"/>
    </source>
</evidence>
<dbReference type="EMBL" id="DF977545">
    <property type="protein sequence ID" value="GAP93066.1"/>
    <property type="molecule type" value="Genomic_DNA"/>
</dbReference>
<evidence type="ECO:0000313" key="3">
    <source>
        <dbReference type="Proteomes" id="UP000054516"/>
    </source>
</evidence>
<sequence>MTQLSPPLSGTKASRRFQPPPGSEKRTQASTLFSTSAKNLTSSVPFRWRAEQVDIFEDWIVLKGPNAMSADLVPLLRELDLDGYEDIDNEYGECVHDLIIEKVRRKLARTKSALAAAETEAAEEVKEERQAPAREIYKKPPPPPPTTTTTTTMIQRDHRRAVVAPLSPPLSAVDLAREPATDARYASRETTPIKLEKDPGVFSFRFGADDYDKPAAAAAAAPVKIPIFTGLPDPVKLPAPPTRATTRTGTTQLSPPPPPSPLPPPVLLPSTRMSHNTSTLATPAPAPAAVERRAAHQLAPPPCHESRPERVVLVGRTGAGGRLAARLQGLESAMDALSLEIGGLPGGAEAAALDTAAHDAGLEIRHLGDLIGEYVTR</sequence>
<protein>
    <submittedName>
        <fullName evidence="2">Uncharacterized protein</fullName>
    </submittedName>
</protein>
<feature type="region of interest" description="Disordered" evidence="1">
    <location>
        <begin position="234"/>
        <end position="266"/>
    </location>
</feature>
<dbReference type="Proteomes" id="UP000054516">
    <property type="component" value="Unassembled WGS sequence"/>
</dbReference>
<feature type="compositionally biased region" description="Basic and acidic residues" evidence="1">
    <location>
        <begin position="123"/>
        <end position="138"/>
    </location>
</feature>
<organism evidence="2">
    <name type="scientific">Rosellinia necatrix</name>
    <name type="common">White root-rot fungus</name>
    <dbReference type="NCBI Taxonomy" id="77044"/>
    <lineage>
        <taxon>Eukaryota</taxon>
        <taxon>Fungi</taxon>
        <taxon>Dikarya</taxon>
        <taxon>Ascomycota</taxon>
        <taxon>Pezizomycotina</taxon>
        <taxon>Sordariomycetes</taxon>
        <taxon>Xylariomycetidae</taxon>
        <taxon>Xylariales</taxon>
        <taxon>Xylariaceae</taxon>
        <taxon>Rosellinia</taxon>
    </lineage>
</organism>
<feature type="region of interest" description="Disordered" evidence="1">
    <location>
        <begin position="1"/>
        <end position="31"/>
    </location>
</feature>
<feature type="compositionally biased region" description="Low complexity" evidence="1">
    <location>
        <begin position="242"/>
        <end position="253"/>
    </location>
</feature>
<accession>A0A1W2TWK5</accession>
<feature type="compositionally biased region" description="Pro residues" evidence="1">
    <location>
        <begin position="254"/>
        <end position="266"/>
    </location>
</feature>
<evidence type="ECO:0000256" key="1">
    <source>
        <dbReference type="SAM" id="MobiDB-lite"/>
    </source>
</evidence>
<name>A0A1W2TWK5_ROSNE</name>
<feature type="compositionally biased region" description="Polar residues" evidence="1">
    <location>
        <begin position="1"/>
        <end position="12"/>
    </location>
</feature>
<reference evidence="2" key="1">
    <citation type="submission" date="2016-03" db="EMBL/GenBank/DDBJ databases">
        <title>Draft genome sequence of Rosellinia necatrix.</title>
        <authorList>
            <person name="Kanematsu S."/>
        </authorList>
    </citation>
    <scope>NUCLEOTIDE SEQUENCE [LARGE SCALE GENOMIC DNA]</scope>
    <source>
        <strain evidence="2">W97</strain>
    </source>
</reference>
<feature type="region of interest" description="Disordered" evidence="1">
    <location>
        <begin position="121"/>
        <end position="151"/>
    </location>
</feature>
<keyword evidence="3" id="KW-1185">Reference proteome</keyword>
<gene>
    <name evidence="2" type="ORF">SAMD00023353_10000180</name>
</gene>
<dbReference type="OrthoDB" id="4774395at2759"/>
<dbReference type="AlphaFoldDB" id="A0A1W2TWK5"/>
<proteinExistence type="predicted"/>